<evidence type="ECO:0000256" key="1">
    <source>
        <dbReference type="ARBA" id="ARBA00004917"/>
    </source>
</evidence>
<feature type="active site" description="Proton donor" evidence="7">
    <location>
        <position position="102"/>
    </location>
</feature>
<dbReference type="NCBIfam" id="NF000814">
    <property type="entry name" value="PRK00061.2-2"/>
    <property type="match status" value="1"/>
</dbReference>
<evidence type="ECO:0000256" key="6">
    <source>
        <dbReference type="ARBA" id="ARBA00048785"/>
    </source>
</evidence>
<keyword evidence="4 7" id="KW-0686">Riboflavin biosynthesis</keyword>
<dbReference type="CDD" id="cd09209">
    <property type="entry name" value="Lumazine_synthase-I"/>
    <property type="match status" value="1"/>
</dbReference>
<dbReference type="PANTHER" id="PTHR21058:SF0">
    <property type="entry name" value="6,7-DIMETHYL-8-RIBITYLLUMAZINE SYNTHASE"/>
    <property type="match status" value="1"/>
</dbReference>
<dbReference type="InterPro" id="IPR002180">
    <property type="entry name" value="LS/RS"/>
</dbReference>
<evidence type="ECO:0000313" key="9">
    <source>
        <dbReference type="Proteomes" id="UP001595799"/>
    </source>
</evidence>
<reference evidence="9" key="1">
    <citation type="journal article" date="2019" name="Int. J. Syst. Evol. Microbiol.">
        <title>The Global Catalogue of Microorganisms (GCM) 10K type strain sequencing project: providing services to taxonomists for standard genome sequencing and annotation.</title>
        <authorList>
            <consortium name="The Broad Institute Genomics Platform"/>
            <consortium name="The Broad Institute Genome Sequencing Center for Infectious Disease"/>
            <person name="Wu L."/>
            <person name="Ma J."/>
        </authorList>
    </citation>
    <scope>NUCLEOTIDE SEQUENCE [LARGE SCALE GENOMIC DNA]</scope>
    <source>
        <strain evidence="9">CECT 8472</strain>
    </source>
</reference>
<comment type="caution">
    <text evidence="8">The sequence shown here is derived from an EMBL/GenBank/DDBJ whole genome shotgun (WGS) entry which is preliminary data.</text>
</comment>
<dbReference type="EC" id="2.5.1.78" evidence="3 7"/>
<comment type="pathway">
    <text evidence="1 7">Cofactor biosynthesis; riboflavin biosynthesis; riboflavin from 2-hydroxy-3-oxobutyl phosphate and 5-amino-6-(D-ribitylamino)uracil: step 1/2.</text>
</comment>
<dbReference type="InterPro" id="IPR034964">
    <property type="entry name" value="LS"/>
</dbReference>
<feature type="binding site" evidence="7">
    <location>
        <begin position="64"/>
        <end position="66"/>
    </location>
    <ligand>
        <name>5-amino-6-(D-ribitylamino)uracil</name>
        <dbReference type="ChEBI" id="CHEBI:15934"/>
    </ligand>
</feature>
<dbReference type="Pfam" id="PF00885">
    <property type="entry name" value="DMRL_synthase"/>
    <property type="match status" value="1"/>
</dbReference>
<proteinExistence type="inferred from homology"/>
<protein>
    <recommendedName>
        <fullName evidence="3 7">6,7-dimethyl-8-ribityllumazine synthase</fullName>
        <shortName evidence="7">DMRL synthase</shortName>
        <shortName evidence="7">LS</shortName>
        <shortName evidence="7">Lumazine synthase</shortName>
        <ecNumber evidence="3 7">2.5.1.78</ecNumber>
    </recommendedName>
</protein>
<dbReference type="RefSeq" id="WP_382423213.1">
    <property type="nucleotide sequence ID" value="NZ_JBHSCW010000009.1"/>
</dbReference>
<dbReference type="Proteomes" id="UP001595799">
    <property type="component" value="Unassembled WGS sequence"/>
</dbReference>
<accession>A0ABV8UQJ4</accession>
<evidence type="ECO:0000256" key="4">
    <source>
        <dbReference type="ARBA" id="ARBA00022619"/>
    </source>
</evidence>
<evidence type="ECO:0000256" key="7">
    <source>
        <dbReference type="HAMAP-Rule" id="MF_00178"/>
    </source>
</evidence>
<dbReference type="GO" id="GO:0000906">
    <property type="term" value="F:6,7-dimethyl-8-ribityllumazine synthase activity"/>
    <property type="evidence" value="ECO:0007669"/>
    <property type="project" value="UniProtKB-EC"/>
</dbReference>
<keyword evidence="9" id="KW-1185">Reference proteome</keyword>
<evidence type="ECO:0000313" key="8">
    <source>
        <dbReference type="EMBL" id="MFC4352834.1"/>
    </source>
</evidence>
<organism evidence="8 9">
    <name type="scientific">Fodinicurvata halophila</name>
    <dbReference type="NCBI Taxonomy" id="1419723"/>
    <lineage>
        <taxon>Bacteria</taxon>
        <taxon>Pseudomonadati</taxon>
        <taxon>Pseudomonadota</taxon>
        <taxon>Alphaproteobacteria</taxon>
        <taxon>Rhodospirillales</taxon>
        <taxon>Rhodovibrionaceae</taxon>
        <taxon>Fodinicurvata</taxon>
    </lineage>
</organism>
<dbReference type="HAMAP" id="MF_00178">
    <property type="entry name" value="Lumazine_synth"/>
    <property type="match status" value="1"/>
</dbReference>
<feature type="binding site" evidence="7">
    <location>
        <position position="127"/>
    </location>
    <ligand>
        <name>5-amino-6-(D-ribitylamino)uracil</name>
        <dbReference type="ChEBI" id="CHEBI:15934"/>
    </ligand>
</feature>
<keyword evidence="5 7" id="KW-0808">Transferase</keyword>
<comment type="similarity">
    <text evidence="2 7">Belongs to the DMRL synthase family.</text>
</comment>
<dbReference type="EMBL" id="JBHSCW010000009">
    <property type="protein sequence ID" value="MFC4352834.1"/>
    <property type="molecule type" value="Genomic_DNA"/>
</dbReference>
<dbReference type="InterPro" id="IPR036467">
    <property type="entry name" value="LS/RS_sf"/>
</dbReference>
<evidence type="ECO:0000256" key="3">
    <source>
        <dbReference type="ARBA" id="ARBA00012664"/>
    </source>
</evidence>
<feature type="binding site" evidence="7">
    <location>
        <begin position="94"/>
        <end position="96"/>
    </location>
    <ligand>
        <name>5-amino-6-(D-ribitylamino)uracil</name>
        <dbReference type="ChEBI" id="CHEBI:15934"/>
    </ligand>
</feature>
<dbReference type="PANTHER" id="PTHR21058">
    <property type="entry name" value="6,7-DIMETHYL-8-RIBITYLLUMAZINE SYNTHASE DMRL SYNTHASE LUMAZINE SYNTHASE"/>
    <property type="match status" value="1"/>
</dbReference>
<feature type="binding site" evidence="7">
    <location>
        <position position="33"/>
    </location>
    <ligand>
        <name>5-amino-6-(D-ribitylamino)uracil</name>
        <dbReference type="ChEBI" id="CHEBI:15934"/>
    </ligand>
</feature>
<dbReference type="NCBIfam" id="TIGR00114">
    <property type="entry name" value="lumazine-synth"/>
    <property type="match status" value="1"/>
</dbReference>
<feature type="binding site" evidence="7">
    <location>
        <position position="141"/>
    </location>
    <ligand>
        <name>(2S)-2-hydroxy-3-oxobutyl phosphate</name>
        <dbReference type="ChEBI" id="CHEBI:58830"/>
    </ligand>
</feature>
<comment type="catalytic activity">
    <reaction evidence="6 7">
        <text>(2S)-2-hydroxy-3-oxobutyl phosphate + 5-amino-6-(D-ribitylamino)uracil = 6,7-dimethyl-8-(1-D-ribityl)lumazine + phosphate + 2 H2O + H(+)</text>
        <dbReference type="Rhea" id="RHEA:26152"/>
        <dbReference type="ChEBI" id="CHEBI:15377"/>
        <dbReference type="ChEBI" id="CHEBI:15378"/>
        <dbReference type="ChEBI" id="CHEBI:15934"/>
        <dbReference type="ChEBI" id="CHEBI:43474"/>
        <dbReference type="ChEBI" id="CHEBI:58201"/>
        <dbReference type="ChEBI" id="CHEBI:58830"/>
        <dbReference type="EC" id="2.5.1.78"/>
    </reaction>
</comment>
<gene>
    <name evidence="7" type="primary">ribH</name>
    <name evidence="8" type="ORF">ACFOW6_14880</name>
</gene>
<comment type="function">
    <text evidence="7">Catalyzes the formation of 6,7-dimethyl-8-ribityllumazine by condensation of 5-amino-6-(D-ribitylamino)uracil with 3,4-dihydroxy-2-butanone 4-phosphate. This is the penultimate step in the biosynthesis of riboflavin.</text>
</comment>
<feature type="binding site" evidence="7">
    <location>
        <begin position="99"/>
        <end position="100"/>
    </location>
    <ligand>
        <name>(2S)-2-hydroxy-3-oxobutyl phosphate</name>
        <dbReference type="ChEBI" id="CHEBI:58830"/>
    </ligand>
</feature>
<sequence length="172" mass="19103">MDRRGLDARPDREKRNGSFMRQSPRVLIVEARFYEDISDELYAGAAEALDAADARIERLSVPGAFEIPAAIAMAAEAGRRDATRVYDGYVALGCVIRGETSHYDYVCEESARGLRDLGCRMFVPIGYGILTVENEDQAWARADRKRKNKGADAAEACLRMIEISRGFGFSAR</sequence>
<evidence type="ECO:0000256" key="2">
    <source>
        <dbReference type="ARBA" id="ARBA00007424"/>
    </source>
</evidence>
<dbReference type="SUPFAM" id="SSF52121">
    <property type="entry name" value="Lumazine synthase"/>
    <property type="match status" value="1"/>
</dbReference>
<evidence type="ECO:0000256" key="5">
    <source>
        <dbReference type="ARBA" id="ARBA00022679"/>
    </source>
</evidence>
<dbReference type="Gene3D" id="3.40.50.960">
    <property type="entry name" value="Lumazine/riboflavin synthase"/>
    <property type="match status" value="1"/>
</dbReference>
<name>A0ABV8UQJ4_9PROT</name>